<comment type="catalytic activity">
    <reaction evidence="16 17 19">
        <text>(6S)-NADPHX + ADP = AMP + phosphate + NADPH + H(+)</text>
        <dbReference type="Rhea" id="RHEA:32235"/>
        <dbReference type="ChEBI" id="CHEBI:15378"/>
        <dbReference type="ChEBI" id="CHEBI:43474"/>
        <dbReference type="ChEBI" id="CHEBI:57783"/>
        <dbReference type="ChEBI" id="CHEBI:64076"/>
        <dbReference type="ChEBI" id="CHEBI:456215"/>
        <dbReference type="ChEBI" id="CHEBI:456216"/>
        <dbReference type="EC" id="4.2.1.136"/>
    </reaction>
</comment>
<dbReference type="Gene3D" id="3.40.50.10260">
    <property type="entry name" value="YjeF N-terminal domain"/>
    <property type="match status" value="1"/>
</dbReference>
<feature type="binding site" evidence="17">
    <location>
        <position position="305"/>
    </location>
    <ligand>
        <name>(6S)-NADPHX</name>
        <dbReference type="ChEBI" id="CHEBI:64076"/>
    </ligand>
</feature>
<evidence type="ECO:0000256" key="14">
    <source>
        <dbReference type="ARBA" id="ARBA00025153"/>
    </source>
</evidence>
<feature type="binding site" evidence="18">
    <location>
        <position position="162"/>
    </location>
    <ligand>
        <name>(6S)-NADPHX</name>
        <dbReference type="ChEBI" id="CHEBI:64076"/>
    </ligand>
</feature>
<dbReference type="PANTHER" id="PTHR12592">
    <property type="entry name" value="ATP-DEPENDENT (S)-NAD(P)H-HYDRATE DEHYDRATASE FAMILY MEMBER"/>
    <property type="match status" value="1"/>
</dbReference>
<dbReference type="PROSITE" id="PS51383">
    <property type="entry name" value="YJEF_C_3"/>
    <property type="match status" value="1"/>
</dbReference>
<dbReference type="Gene3D" id="3.40.1190.20">
    <property type="match status" value="1"/>
</dbReference>
<dbReference type="PANTHER" id="PTHR12592:SF0">
    <property type="entry name" value="ATP-DEPENDENT (S)-NAD(P)H-HYDRATE DEHYDRATASE"/>
    <property type="match status" value="1"/>
</dbReference>
<evidence type="ECO:0000256" key="7">
    <source>
        <dbReference type="ARBA" id="ARBA00022840"/>
    </source>
</evidence>
<feature type="binding site" evidence="18">
    <location>
        <begin position="60"/>
        <end position="64"/>
    </location>
    <ligand>
        <name>(6S)-NADPHX</name>
        <dbReference type="ChEBI" id="CHEBI:64076"/>
    </ligand>
</feature>
<feature type="binding site" evidence="17">
    <location>
        <begin position="388"/>
        <end position="392"/>
    </location>
    <ligand>
        <name>AMP</name>
        <dbReference type="ChEBI" id="CHEBI:456215"/>
    </ligand>
</feature>
<comment type="similarity">
    <text evidence="4 19">In the C-terminal section; belongs to the NnrD/CARKD family.</text>
</comment>
<name>A0A1Q5Q5E5_9ACTO</name>
<comment type="similarity">
    <text evidence="18">Belongs to the NnrE/AIBP family.</text>
</comment>
<comment type="function">
    <text evidence="17">Catalyzes the dehydration of the S-form of NAD(P)HX at the expense of ADP, which is converted to AMP. Together with NAD(P)HX epimerase, which catalyzes the epimerization of the S- and R-forms, the enzyme allows the repair of both epimers of NAD(P)HX, a damaged form of NAD(P)H that is a result of enzymatic or heat-dependent hydration.</text>
</comment>
<dbReference type="EC" id="4.2.1.136" evidence="19"/>
<keyword evidence="9 18" id="KW-0630">Potassium</keyword>
<dbReference type="AlphaFoldDB" id="A0A1Q5Q5E5"/>
<dbReference type="PROSITE" id="PS51385">
    <property type="entry name" value="YJEF_N"/>
    <property type="match status" value="1"/>
</dbReference>
<evidence type="ECO:0000256" key="3">
    <source>
        <dbReference type="ARBA" id="ARBA00006001"/>
    </source>
</evidence>
<dbReference type="InterPro" id="IPR030677">
    <property type="entry name" value="Nnr"/>
</dbReference>
<dbReference type="HAMAP" id="MF_01966">
    <property type="entry name" value="NADHX_epimerase"/>
    <property type="match status" value="1"/>
</dbReference>
<dbReference type="InterPro" id="IPR004443">
    <property type="entry name" value="YjeF_N_dom"/>
</dbReference>
<keyword evidence="13" id="KW-0511">Multifunctional enzyme</keyword>
<evidence type="ECO:0000256" key="6">
    <source>
        <dbReference type="ARBA" id="ARBA00022741"/>
    </source>
</evidence>
<dbReference type="SUPFAM" id="SSF53613">
    <property type="entry name" value="Ribokinase-like"/>
    <property type="match status" value="1"/>
</dbReference>
<keyword evidence="11 18" id="KW-0413">Isomerase</keyword>
<proteinExistence type="inferred from homology"/>
<comment type="function">
    <text evidence="18">Catalyzes the epimerization of the S- and R-forms of NAD(P)HX, a damaged form of NAD(P)H that is a result of enzymatic or heat-dependent hydration. This is a prerequisite for the S-specific NAD(P)H-hydrate dehydratase to allow the repair of both epimers of NAD(P)HX.</text>
</comment>
<dbReference type="EMBL" id="MQVR01000002">
    <property type="protein sequence ID" value="OKL55045.1"/>
    <property type="molecule type" value="Genomic_DNA"/>
</dbReference>
<gene>
    <name evidence="17" type="primary">nnrD</name>
    <name evidence="18" type="synonym">nnrE</name>
    <name evidence="22" type="ORF">BSZ39_00470</name>
</gene>
<dbReference type="OrthoDB" id="9806925at2"/>
<evidence type="ECO:0000256" key="12">
    <source>
        <dbReference type="ARBA" id="ARBA00023239"/>
    </source>
</evidence>
<keyword evidence="6 17" id="KW-0547">Nucleotide-binding</keyword>
<evidence type="ECO:0000256" key="17">
    <source>
        <dbReference type="HAMAP-Rule" id="MF_01965"/>
    </source>
</evidence>
<comment type="cofactor">
    <cofactor evidence="18 19">
        <name>K(+)</name>
        <dbReference type="ChEBI" id="CHEBI:29103"/>
    </cofactor>
    <text evidence="18 19">Binds 1 potassium ion per subunit.</text>
</comment>
<keyword evidence="5 18" id="KW-0479">Metal-binding</keyword>
<comment type="cofactor">
    <cofactor evidence="17">
        <name>Mg(2+)</name>
        <dbReference type="ChEBI" id="CHEBI:18420"/>
    </cofactor>
</comment>
<evidence type="ECO:0000256" key="18">
    <source>
        <dbReference type="HAMAP-Rule" id="MF_01966"/>
    </source>
</evidence>
<dbReference type="GO" id="GO:0046872">
    <property type="term" value="F:metal ion binding"/>
    <property type="evidence" value="ECO:0007669"/>
    <property type="project" value="UniProtKB-UniRule"/>
</dbReference>
<dbReference type="PROSITE" id="PS01050">
    <property type="entry name" value="YJEF_C_2"/>
    <property type="match status" value="1"/>
</dbReference>
<evidence type="ECO:0000256" key="2">
    <source>
        <dbReference type="ARBA" id="ARBA00000909"/>
    </source>
</evidence>
<feature type="binding site" evidence="18">
    <location>
        <begin position="129"/>
        <end position="135"/>
    </location>
    <ligand>
        <name>(6S)-NADPHX</name>
        <dbReference type="ChEBI" id="CHEBI:64076"/>
    </ligand>
</feature>
<dbReference type="CDD" id="cd01171">
    <property type="entry name" value="YXKO-related"/>
    <property type="match status" value="1"/>
</dbReference>
<evidence type="ECO:0000313" key="23">
    <source>
        <dbReference type="Proteomes" id="UP000185628"/>
    </source>
</evidence>
<comment type="similarity">
    <text evidence="17">Belongs to the NnrD/CARKD family.</text>
</comment>
<comment type="similarity">
    <text evidence="3 19">In the N-terminal section; belongs to the NnrE/AIBP family.</text>
</comment>
<reference evidence="23" key="1">
    <citation type="submission" date="2016-12" db="EMBL/GenBank/DDBJ databases">
        <authorList>
            <person name="Meng X."/>
        </authorList>
    </citation>
    <scope>NUCLEOTIDE SEQUENCE [LARGE SCALE GENOMIC DNA]</scope>
    <source>
        <strain evidence="23">DSM 19116</strain>
    </source>
</reference>
<dbReference type="GO" id="GO:0052856">
    <property type="term" value="F:NAD(P)HX epimerase activity"/>
    <property type="evidence" value="ECO:0007669"/>
    <property type="project" value="UniProtKB-UniRule"/>
</dbReference>
<comment type="caution">
    <text evidence="18">Lacks conserved residue(s) required for the propagation of feature annotation.</text>
</comment>
<keyword evidence="8 17" id="KW-0521">NADP</keyword>
<feature type="binding site" evidence="18">
    <location>
        <position position="61"/>
    </location>
    <ligand>
        <name>K(+)</name>
        <dbReference type="ChEBI" id="CHEBI:29103"/>
    </ligand>
</feature>
<evidence type="ECO:0000256" key="11">
    <source>
        <dbReference type="ARBA" id="ARBA00023235"/>
    </source>
</evidence>
<dbReference type="InterPro" id="IPR036652">
    <property type="entry name" value="YjeF_N_dom_sf"/>
</dbReference>
<comment type="caution">
    <text evidence="22">The sequence shown here is derived from an EMBL/GenBank/DDBJ whole genome shotgun (WGS) entry which is preliminary data.</text>
</comment>
<dbReference type="GO" id="GO:0046496">
    <property type="term" value="P:nicotinamide nucleotide metabolic process"/>
    <property type="evidence" value="ECO:0007669"/>
    <property type="project" value="UniProtKB-UniRule"/>
</dbReference>
<comment type="subunit">
    <text evidence="17">Homotetramer.</text>
</comment>
<evidence type="ECO:0000256" key="13">
    <source>
        <dbReference type="ARBA" id="ARBA00023268"/>
    </source>
</evidence>
<dbReference type="HAMAP" id="MF_01965">
    <property type="entry name" value="NADHX_dehydratase"/>
    <property type="match status" value="1"/>
</dbReference>
<evidence type="ECO:0000256" key="4">
    <source>
        <dbReference type="ARBA" id="ARBA00009524"/>
    </source>
</evidence>
<keyword evidence="12 17" id="KW-0456">Lyase</keyword>
<organism evidence="22 23">
    <name type="scientific">Bowdeniella nasicola</name>
    <dbReference type="NCBI Taxonomy" id="208480"/>
    <lineage>
        <taxon>Bacteria</taxon>
        <taxon>Bacillati</taxon>
        <taxon>Actinomycetota</taxon>
        <taxon>Actinomycetes</taxon>
        <taxon>Actinomycetales</taxon>
        <taxon>Actinomycetaceae</taxon>
        <taxon>Bowdeniella</taxon>
    </lineage>
</organism>
<feature type="binding site" evidence="17">
    <location>
        <position position="417"/>
    </location>
    <ligand>
        <name>AMP</name>
        <dbReference type="ChEBI" id="CHEBI:456215"/>
    </ligand>
</feature>
<evidence type="ECO:0000259" key="21">
    <source>
        <dbReference type="PROSITE" id="PS51385"/>
    </source>
</evidence>
<dbReference type="RefSeq" id="WP_073715440.1">
    <property type="nucleotide sequence ID" value="NZ_MQVR01000002.1"/>
</dbReference>
<feature type="binding site" evidence="17">
    <location>
        <position position="418"/>
    </location>
    <ligand>
        <name>(6S)-NADPHX</name>
        <dbReference type="ChEBI" id="CHEBI:64076"/>
    </ligand>
</feature>
<dbReference type="GO" id="GO:0052855">
    <property type="term" value="F:ADP-dependent NAD(P)H-hydrate dehydratase activity"/>
    <property type="evidence" value="ECO:0007669"/>
    <property type="project" value="UniProtKB-UniRule"/>
</dbReference>
<keyword evidence="10 17" id="KW-0520">NAD</keyword>
<evidence type="ECO:0000256" key="9">
    <source>
        <dbReference type="ARBA" id="ARBA00022958"/>
    </source>
</evidence>
<dbReference type="PIRSF" id="PIRSF017184">
    <property type="entry name" value="Nnr"/>
    <property type="match status" value="1"/>
</dbReference>
<evidence type="ECO:0000256" key="1">
    <source>
        <dbReference type="ARBA" id="ARBA00000013"/>
    </source>
</evidence>
<feature type="domain" description="YjeF C-terminal" evidence="20">
    <location>
        <begin position="223"/>
        <end position="485"/>
    </location>
</feature>
<feature type="binding site" evidence="18">
    <location>
        <position position="125"/>
    </location>
    <ligand>
        <name>K(+)</name>
        <dbReference type="ChEBI" id="CHEBI:29103"/>
    </ligand>
</feature>
<comment type="catalytic activity">
    <reaction evidence="1 18 19">
        <text>(6R)-NADHX = (6S)-NADHX</text>
        <dbReference type="Rhea" id="RHEA:32215"/>
        <dbReference type="ChEBI" id="CHEBI:64074"/>
        <dbReference type="ChEBI" id="CHEBI:64075"/>
        <dbReference type="EC" id="5.1.99.6"/>
    </reaction>
</comment>
<dbReference type="GO" id="GO:0110051">
    <property type="term" value="P:metabolite repair"/>
    <property type="evidence" value="ECO:0007669"/>
    <property type="project" value="TreeGrafter"/>
</dbReference>
<feature type="binding site" evidence="17">
    <location>
        <position position="258"/>
    </location>
    <ligand>
        <name>(6S)-NADPHX</name>
        <dbReference type="ChEBI" id="CHEBI:64076"/>
    </ligand>
</feature>
<comment type="catalytic activity">
    <reaction evidence="15 17 19">
        <text>(6S)-NADHX + ADP = AMP + phosphate + NADH + H(+)</text>
        <dbReference type="Rhea" id="RHEA:32223"/>
        <dbReference type="ChEBI" id="CHEBI:15378"/>
        <dbReference type="ChEBI" id="CHEBI:43474"/>
        <dbReference type="ChEBI" id="CHEBI:57945"/>
        <dbReference type="ChEBI" id="CHEBI:64074"/>
        <dbReference type="ChEBI" id="CHEBI:456215"/>
        <dbReference type="ChEBI" id="CHEBI:456216"/>
        <dbReference type="EC" id="4.2.1.136"/>
    </reaction>
</comment>
<dbReference type="EC" id="5.1.99.6" evidence="19"/>
<feature type="binding site" evidence="18">
    <location>
        <position position="165"/>
    </location>
    <ligand>
        <name>K(+)</name>
        <dbReference type="ChEBI" id="CHEBI:29103"/>
    </ligand>
</feature>
<protein>
    <recommendedName>
        <fullName evidence="19">Bifunctional NAD(P)H-hydrate repair enzyme</fullName>
    </recommendedName>
    <alternativeName>
        <fullName evidence="19">Nicotinamide nucleotide repair protein</fullName>
    </alternativeName>
    <domain>
        <recommendedName>
            <fullName evidence="19">ADP-dependent (S)-NAD(P)H-hydrate dehydratase</fullName>
            <ecNumber evidence="19">4.2.1.136</ecNumber>
        </recommendedName>
        <alternativeName>
            <fullName evidence="19">ADP-dependent NAD(P)HX dehydratase</fullName>
        </alternativeName>
    </domain>
    <domain>
        <recommendedName>
            <fullName evidence="19">NAD(P)H-hydrate epimerase</fullName>
            <ecNumber evidence="19">5.1.99.6</ecNumber>
        </recommendedName>
    </domain>
</protein>
<dbReference type="SUPFAM" id="SSF64153">
    <property type="entry name" value="YjeF N-terminal domain-like"/>
    <property type="match status" value="1"/>
</dbReference>
<feature type="domain" description="YjeF N-terminal" evidence="21">
    <location>
        <begin position="5"/>
        <end position="217"/>
    </location>
</feature>
<evidence type="ECO:0000313" key="22">
    <source>
        <dbReference type="EMBL" id="OKL55045.1"/>
    </source>
</evidence>
<dbReference type="InterPro" id="IPR000631">
    <property type="entry name" value="CARKD"/>
</dbReference>
<evidence type="ECO:0000256" key="15">
    <source>
        <dbReference type="ARBA" id="ARBA00048238"/>
    </source>
</evidence>
<dbReference type="GO" id="GO:0005524">
    <property type="term" value="F:ATP binding"/>
    <property type="evidence" value="ECO:0007669"/>
    <property type="project" value="UniProtKB-UniRule"/>
</dbReference>
<dbReference type="InterPro" id="IPR029056">
    <property type="entry name" value="Ribokinase-like"/>
</dbReference>
<evidence type="ECO:0000256" key="16">
    <source>
        <dbReference type="ARBA" id="ARBA00049209"/>
    </source>
</evidence>
<comment type="function">
    <text evidence="14 19">Bifunctional enzyme that catalyzes the epimerization of the S- and R-forms of NAD(P)HX and the dehydration of the S-form of NAD(P)HX at the expense of ADP, which is converted to AMP. This allows the repair of both epimers of NAD(P)HX, a damaged form of NAD(P)H that is a result of enzymatic or heat-dependent hydration.</text>
</comment>
<sequence length="489" mass="49326">MRAAFRADDIRAAEAPLLAADVPLMRQAARAVATRTISIARDRRAAGLNADILVLVGGGNNGGDGLWAAHDLAQRGLAPVVLLATDHPHAEGLAAARGAGVQVVTRAELGEDVAPFASWFGIWLDALAGIGLSGPLRGELGELVAALAEVRQEAPRHVIAVDTPSGLADDPAATRAIRADETHTFGAPKPALLLPPACRAAGVVLVHDLGIPLDAEPAVVELDTGDISELWPRAGHLDHKYTRGVVGIDAGSATYPGAGILATRAALAAGPGMVRFLGDRAIADRLPPEVVTAPGRIQAGLVGSGTEGGPDVAAALRDFRERDIPVVVDAGALASRDELGAGPGQLVLTPHLGELATLLDDERAAVEADPVRYARAAATEFAAVVVAKGPETVIAAPTGPVYTTPPGSPWLATAGSGDVLAGALAAALAQFAARQEASEATPPLAAQAALAVALHAHAVDYCPSAPGPIRASDLADALGPALGALLAGQ</sequence>
<dbReference type="Pfam" id="PF01256">
    <property type="entry name" value="Carb_kinase"/>
    <property type="match status" value="1"/>
</dbReference>
<evidence type="ECO:0000256" key="10">
    <source>
        <dbReference type="ARBA" id="ARBA00023027"/>
    </source>
</evidence>
<keyword evidence="23" id="KW-1185">Reference proteome</keyword>
<keyword evidence="7 17" id="KW-0067">ATP-binding</keyword>
<feature type="binding site" evidence="17">
    <location>
        <position position="351"/>
    </location>
    <ligand>
        <name>(6S)-NADPHX</name>
        <dbReference type="ChEBI" id="CHEBI:64076"/>
    </ligand>
</feature>
<evidence type="ECO:0000259" key="20">
    <source>
        <dbReference type="PROSITE" id="PS51383"/>
    </source>
</evidence>
<dbReference type="Proteomes" id="UP000185628">
    <property type="component" value="Unassembled WGS sequence"/>
</dbReference>
<evidence type="ECO:0000256" key="8">
    <source>
        <dbReference type="ARBA" id="ARBA00022857"/>
    </source>
</evidence>
<comment type="catalytic activity">
    <reaction evidence="2 18 19">
        <text>(6R)-NADPHX = (6S)-NADPHX</text>
        <dbReference type="Rhea" id="RHEA:32227"/>
        <dbReference type="ChEBI" id="CHEBI:64076"/>
        <dbReference type="ChEBI" id="CHEBI:64077"/>
        <dbReference type="EC" id="5.1.99.6"/>
    </reaction>
</comment>
<dbReference type="Pfam" id="PF03853">
    <property type="entry name" value="YjeF_N"/>
    <property type="match status" value="1"/>
</dbReference>
<evidence type="ECO:0000256" key="5">
    <source>
        <dbReference type="ARBA" id="ARBA00022723"/>
    </source>
</evidence>
<dbReference type="InterPro" id="IPR017953">
    <property type="entry name" value="Carbohydrate_kinase_pred_CS"/>
</dbReference>
<evidence type="ECO:0000256" key="19">
    <source>
        <dbReference type="PIRNR" id="PIRNR017184"/>
    </source>
</evidence>
<accession>A0A1Q5Q5E5</accession>